<organism evidence="2 3">
    <name type="scientific">Archangium gephyra</name>
    <dbReference type="NCBI Taxonomy" id="48"/>
    <lineage>
        <taxon>Bacteria</taxon>
        <taxon>Pseudomonadati</taxon>
        <taxon>Myxococcota</taxon>
        <taxon>Myxococcia</taxon>
        <taxon>Myxococcales</taxon>
        <taxon>Cystobacterineae</taxon>
        <taxon>Archangiaceae</taxon>
        <taxon>Archangium</taxon>
    </lineage>
</organism>
<name>A0A2W5ULB8_9BACT</name>
<feature type="chain" id="PRO_5016038696" evidence="1">
    <location>
        <begin position="32"/>
        <end position="817"/>
    </location>
</feature>
<dbReference type="Proteomes" id="UP000249061">
    <property type="component" value="Unassembled WGS sequence"/>
</dbReference>
<dbReference type="EMBL" id="QFQP01000019">
    <property type="protein sequence ID" value="PZR09848.1"/>
    <property type="molecule type" value="Genomic_DNA"/>
</dbReference>
<reference evidence="2 3" key="1">
    <citation type="submission" date="2017-08" db="EMBL/GenBank/DDBJ databases">
        <title>Infants hospitalized years apart are colonized by the same room-sourced microbial strains.</title>
        <authorList>
            <person name="Brooks B."/>
            <person name="Olm M.R."/>
            <person name="Firek B.A."/>
            <person name="Baker R."/>
            <person name="Thomas B.C."/>
            <person name="Morowitz M.J."/>
            <person name="Banfield J.F."/>
        </authorList>
    </citation>
    <scope>NUCLEOTIDE SEQUENCE [LARGE SCALE GENOMIC DNA]</scope>
    <source>
        <strain evidence="2">S2_003_000_R2_14</strain>
    </source>
</reference>
<evidence type="ECO:0000313" key="3">
    <source>
        <dbReference type="Proteomes" id="UP000249061"/>
    </source>
</evidence>
<feature type="signal peptide" evidence="1">
    <location>
        <begin position="1"/>
        <end position="31"/>
    </location>
</feature>
<proteinExistence type="predicted"/>
<keyword evidence="1" id="KW-0732">Signal</keyword>
<sequence>MREVRSTRTAPVSRKTRLLLLLAFTSASAFASGLGDHGEDLFEREKIDFSLTGHARVRGDWLHNLDLDRGTTPSGRPLFAVPLGDPNGQSLFVADMRVRTDLAIYAPFAAAAVKIRADLVDNLVFGSTPTLSPGTGNAPTPAASPGQLPASLFRIKRAYGEVLTPIGYLAAGRMGNMWGLGMLSNGGDCIDCNLGDQADRLAFATALAGHVWAVAHDFSAVGPTQYRRDSQRQLIIDPTTDVQSVSFAFMNIKNDATRKRRRIAGRLTFEYGVLASYRWQTNDVPENYLSVAQARELSPASVMRRGYKAGVVDAWARLSGRYFKIEAEGAVLFAEVEQPSLIPGVLLRDRVRSFQGGGSLESTIGAADAVFVGGVNLGFASGDPAPGFGAYPYGTAPTAGELDGPQLDIPRDRRIDNFRFHPDYRIDRVLFAEIIGTATDVMYLRPWTRTRLLDFKSSQLNLNVDGTFTRAFYASSTPNNDPNLGMELHASLTWLSKDGFDVLAEYAVLFPFAAFDNPSQGLTAPPCTARSRAARVEILNMRPSLLLALIPIVSACGDNLTYPERQPYVGEAATPLECVPNLDGRIDATELRAAIGVPLRYLASPPGANRSVNLVGEINGSNQRVWDLAADFSDDRVAKIEASAVTSHWFAGSFPSGQWAAPLDLGGSLIGVYLNDGENVLLLGYATRDENPPTGKTLVVYTNPVAVYRFPLEVGKEWISVSTVVNGLVQGLPFAGRDSYAFKVESAGQLELPDVTFTQALRVRTTTTIEPAVGPVIVRRQTGWVFECFGEVARATARDGGNADDFTTTSELRRLGL</sequence>
<comment type="caution">
    <text evidence="2">The sequence shown here is derived from an EMBL/GenBank/DDBJ whole genome shotgun (WGS) entry which is preliminary data.</text>
</comment>
<evidence type="ECO:0000256" key="1">
    <source>
        <dbReference type="SAM" id="SignalP"/>
    </source>
</evidence>
<gene>
    <name evidence="2" type="ORF">DI536_21170</name>
</gene>
<protein>
    <submittedName>
        <fullName evidence="2">Uncharacterized protein</fullName>
    </submittedName>
</protein>
<evidence type="ECO:0000313" key="2">
    <source>
        <dbReference type="EMBL" id="PZR09848.1"/>
    </source>
</evidence>
<accession>A0A2W5ULB8</accession>
<dbReference type="AlphaFoldDB" id="A0A2W5ULB8"/>